<comment type="similarity">
    <text evidence="1">Belongs to the ROK (NagC/XylR) family.</text>
</comment>
<evidence type="ECO:0000256" key="1">
    <source>
        <dbReference type="ARBA" id="ARBA00006479"/>
    </source>
</evidence>
<dbReference type="Pfam" id="PF00480">
    <property type="entry name" value="ROK"/>
    <property type="match status" value="1"/>
</dbReference>
<dbReference type="Gene3D" id="3.30.420.40">
    <property type="match status" value="2"/>
</dbReference>
<dbReference type="Proteomes" id="UP000501058">
    <property type="component" value="Chromosome"/>
</dbReference>
<dbReference type="AlphaFoldDB" id="A0A6G7Y945"/>
<dbReference type="EMBL" id="CP049865">
    <property type="protein sequence ID" value="QIK73168.1"/>
    <property type="molecule type" value="Genomic_DNA"/>
</dbReference>
<dbReference type="RefSeq" id="WP_206079810.1">
    <property type="nucleotide sequence ID" value="NZ_CP049865.1"/>
</dbReference>
<reference evidence="2 3" key="1">
    <citation type="submission" date="2020-03" db="EMBL/GenBank/DDBJ databases">
        <title>Propioniciclava sp. nov., isolated from Hydrophilus acuminatus.</title>
        <authorList>
            <person name="Hyun D.-W."/>
            <person name="Bae J.-W."/>
        </authorList>
    </citation>
    <scope>NUCLEOTIDE SEQUENCE [LARGE SCALE GENOMIC DNA]</scope>
    <source>
        <strain evidence="2 3">HDW11</strain>
    </source>
</reference>
<dbReference type="SUPFAM" id="SSF53067">
    <property type="entry name" value="Actin-like ATPase domain"/>
    <property type="match status" value="1"/>
</dbReference>
<evidence type="ECO:0000313" key="2">
    <source>
        <dbReference type="EMBL" id="QIK73168.1"/>
    </source>
</evidence>
<dbReference type="InterPro" id="IPR043129">
    <property type="entry name" value="ATPase_NBD"/>
</dbReference>
<dbReference type="InterPro" id="IPR000600">
    <property type="entry name" value="ROK"/>
</dbReference>
<gene>
    <name evidence="2" type="ORF">G7070_14010</name>
</gene>
<evidence type="ECO:0000313" key="3">
    <source>
        <dbReference type="Proteomes" id="UP000501058"/>
    </source>
</evidence>
<accession>A0A6G7Y945</accession>
<name>A0A6G7Y945_9ACTN</name>
<protein>
    <submittedName>
        <fullName evidence="2">ROK family protein</fullName>
    </submittedName>
</protein>
<dbReference type="KEGG" id="prv:G7070_14010"/>
<dbReference type="PANTHER" id="PTHR18964:SF149">
    <property type="entry name" value="BIFUNCTIONAL UDP-N-ACETYLGLUCOSAMINE 2-EPIMERASE_N-ACETYLMANNOSAMINE KINASE"/>
    <property type="match status" value="1"/>
</dbReference>
<keyword evidence="3" id="KW-1185">Reference proteome</keyword>
<sequence>MSGPWLGVDLGGTLVKVVLLRDGVVSERATVPTVRGGAPATVAGLADVVAARVGREPGIAGVGITIPGLFDADGNAVVVPNLPGSWGGQPIVAPVAAAAGRPVTLINDARAFGLAELELGAARGADTAIGIVLGTGIGGVVIVGGRLHTGAGGGAGEIGHQVLVPDGPPCGCGNRGCLEALARSGVIAARAGTATIVEAVEAARAGEPRARAALEEAAAHLGHGLANAVTLLQPERVFIGGGVAEAGSILLRPIEEALRRMAPLPPPESYSVVPAALGSWAGAIGAALAASGAGRPSGIGT</sequence>
<dbReference type="PANTHER" id="PTHR18964">
    <property type="entry name" value="ROK (REPRESSOR, ORF, KINASE) FAMILY"/>
    <property type="match status" value="1"/>
</dbReference>
<organism evidence="2 3">
    <name type="scientific">Propioniciclava coleopterorum</name>
    <dbReference type="NCBI Taxonomy" id="2714937"/>
    <lineage>
        <taxon>Bacteria</taxon>
        <taxon>Bacillati</taxon>
        <taxon>Actinomycetota</taxon>
        <taxon>Actinomycetes</taxon>
        <taxon>Propionibacteriales</taxon>
        <taxon>Propionibacteriaceae</taxon>
        <taxon>Propioniciclava</taxon>
    </lineage>
</organism>
<proteinExistence type="inferred from homology"/>